<evidence type="ECO:0000259" key="2">
    <source>
        <dbReference type="Pfam" id="PF21135"/>
    </source>
</evidence>
<dbReference type="InterPro" id="IPR036291">
    <property type="entry name" value="NAD(P)-bd_dom_sf"/>
</dbReference>
<dbReference type="Pfam" id="PF03447">
    <property type="entry name" value="NAD_binding_3"/>
    <property type="match status" value="1"/>
</dbReference>
<dbReference type="GO" id="GO:0004412">
    <property type="term" value="F:homoserine dehydrogenase activity"/>
    <property type="evidence" value="ECO:0007669"/>
    <property type="project" value="UniProtKB-EC"/>
</dbReference>
<keyword evidence="3" id="KW-0560">Oxidoreductase</keyword>
<feature type="domain" description="Oxidoreductase DRL-like catalytic" evidence="2">
    <location>
        <begin position="113"/>
        <end position="270"/>
    </location>
</feature>
<dbReference type="EC" id="1.1.1.3" evidence="3"/>
<feature type="domain" description="Aspartate/homoserine dehydrogenase NAD-binding" evidence="1">
    <location>
        <begin position="8"/>
        <end position="92"/>
    </location>
</feature>
<dbReference type="EMBL" id="FPHG01000014">
    <property type="protein sequence ID" value="SFV52012.1"/>
    <property type="molecule type" value="Genomic_DNA"/>
</dbReference>
<dbReference type="PANTHER" id="PTHR37850:SF1">
    <property type="entry name" value="SAF DOMAIN PROTEIN"/>
    <property type="match status" value="1"/>
</dbReference>
<dbReference type="Gene3D" id="3.40.50.720">
    <property type="entry name" value="NAD(P)-binding Rossmann-like Domain"/>
    <property type="match status" value="1"/>
</dbReference>
<dbReference type="SUPFAM" id="SSF51735">
    <property type="entry name" value="NAD(P)-binding Rossmann-fold domains"/>
    <property type="match status" value="1"/>
</dbReference>
<dbReference type="Pfam" id="PF21135">
    <property type="entry name" value="DRL_cat"/>
    <property type="match status" value="1"/>
</dbReference>
<dbReference type="GO" id="GO:0050661">
    <property type="term" value="F:NADP binding"/>
    <property type="evidence" value="ECO:0007669"/>
    <property type="project" value="InterPro"/>
</dbReference>
<dbReference type="CDD" id="cd11616">
    <property type="entry name" value="SAF_DH_OX_like"/>
    <property type="match status" value="1"/>
</dbReference>
<accession>A0A1W1BES2</accession>
<protein>
    <submittedName>
        <fullName evidence="3">Homoserine dehydrogenase</fullName>
        <ecNumber evidence="3">1.1.1.3</ecNumber>
    </submittedName>
</protein>
<dbReference type="AlphaFoldDB" id="A0A1W1BES2"/>
<sequence>MYNIGVIGTGFIARGLVRLLEQHKDYSVSYILTRTDIDSRNDFPLNDKLTNNLKDLINSSDLIVECSGDVIYSTDNIEEILKNNIPVVTMNSEFHVTTGSYFVDKGVVTEGDGDQPGALATLHEEAIEMGFTPLVYGNIKGFLNENPTLEDMKYWAKKAHISLPMVTSFTDGTKIQIEQTLIANGLNADIVQDGLVGLPYDDMILGGNILASKAKNINSPISDYILSAKLPAGVFLVAEHPQKEALQYLKLGDGPYYVLDRTFHLCHLEIVKTIKRILAGGDILLNNSSNPKISVATIAKRDLKVGEFIEKGIGSFDVRGEAMKIADDINHIPIGLFDNITITKDIKEGDRISFDDINIPESRALEIWKEIISKN</sequence>
<dbReference type="InterPro" id="IPR005106">
    <property type="entry name" value="Asp/hSer_DH_NAD-bd"/>
</dbReference>
<reference evidence="3" key="1">
    <citation type="submission" date="2016-10" db="EMBL/GenBank/DDBJ databases">
        <authorList>
            <person name="de Groot N.N."/>
        </authorList>
    </citation>
    <scope>NUCLEOTIDE SEQUENCE</scope>
</reference>
<gene>
    <name evidence="3" type="ORF">MNB_SV-9-548</name>
</gene>
<evidence type="ECO:0000313" key="3">
    <source>
        <dbReference type="EMBL" id="SFV52012.1"/>
    </source>
</evidence>
<organism evidence="3">
    <name type="scientific">hydrothermal vent metagenome</name>
    <dbReference type="NCBI Taxonomy" id="652676"/>
    <lineage>
        <taxon>unclassified sequences</taxon>
        <taxon>metagenomes</taxon>
        <taxon>ecological metagenomes</taxon>
    </lineage>
</organism>
<dbReference type="PANTHER" id="PTHR37850">
    <property type="entry name" value="STRU PROTEIN"/>
    <property type="match status" value="1"/>
</dbReference>
<dbReference type="InterPro" id="IPR048423">
    <property type="entry name" value="DRL_cat"/>
</dbReference>
<proteinExistence type="predicted"/>
<evidence type="ECO:0000259" key="1">
    <source>
        <dbReference type="Pfam" id="PF03447"/>
    </source>
</evidence>
<name>A0A1W1BES2_9ZZZZ</name>